<sequence length="51" mass="5199">MFAFRIRITMSDGSSGRCTGLFATACAAVRTVLSNFPGAVSVSAICLRGGA</sequence>
<dbReference type="Proteomes" id="UP000183656">
    <property type="component" value="Unassembled WGS sequence"/>
</dbReference>
<dbReference type="AlphaFoldDB" id="A0A1I7JKN9"/>
<protein>
    <submittedName>
        <fullName evidence="1">Uncharacterized protein</fullName>
    </submittedName>
</protein>
<dbReference type="RefSeq" id="WP_158447353.1">
    <property type="nucleotide sequence ID" value="NZ_CYIG01000022.1"/>
</dbReference>
<accession>A0A1I7JKN9</accession>
<reference evidence="1 2" key="1">
    <citation type="submission" date="2016-10" db="EMBL/GenBank/DDBJ databases">
        <authorList>
            <person name="de Groot N.N."/>
        </authorList>
    </citation>
    <scope>NUCLEOTIDE SEQUENCE [LARGE SCALE GENOMIC DNA]</scope>
    <source>
        <strain evidence="1 2">R-24608</strain>
    </source>
</reference>
<dbReference type="EMBL" id="FPBX01000027">
    <property type="protein sequence ID" value="SFU85754.1"/>
    <property type="molecule type" value="Genomic_DNA"/>
</dbReference>
<name>A0A1I7JKN9_9BURK</name>
<keyword evidence="2" id="KW-1185">Reference proteome</keyword>
<organism evidence="1 2">
    <name type="scientific">Paenacidovorax caeni</name>
    <dbReference type="NCBI Taxonomy" id="343013"/>
    <lineage>
        <taxon>Bacteria</taxon>
        <taxon>Pseudomonadati</taxon>
        <taxon>Pseudomonadota</taxon>
        <taxon>Betaproteobacteria</taxon>
        <taxon>Burkholderiales</taxon>
        <taxon>Comamonadaceae</taxon>
        <taxon>Paenacidovorax</taxon>
    </lineage>
</organism>
<evidence type="ECO:0000313" key="1">
    <source>
        <dbReference type="EMBL" id="SFU85754.1"/>
    </source>
</evidence>
<dbReference type="STRING" id="343013.SAMN04489707_102750"/>
<gene>
    <name evidence="1" type="ORF">SAMN04489707_102750</name>
</gene>
<evidence type="ECO:0000313" key="2">
    <source>
        <dbReference type="Proteomes" id="UP000183656"/>
    </source>
</evidence>
<proteinExistence type="predicted"/>